<evidence type="ECO:0000259" key="5">
    <source>
        <dbReference type="PROSITE" id="PS50943"/>
    </source>
</evidence>
<dbReference type="Proteomes" id="UP000016895">
    <property type="component" value="Chromosome 2"/>
</dbReference>
<evidence type="ECO:0000256" key="3">
    <source>
        <dbReference type="ARBA" id="ARBA00023163"/>
    </source>
</evidence>
<dbReference type="Gene3D" id="3.40.50.2300">
    <property type="match status" value="2"/>
</dbReference>
<protein>
    <submittedName>
        <fullName evidence="6">Putative Transcriptional regulator</fullName>
    </submittedName>
</protein>
<dbReference type="InterPro" id="IPR000843">
    <property type="entry name" value="HTH_LacI"/>
</dbReference>
<dbReference type="Pfam" id="PF13377">
    <property type="entry name" value="Peripla_BP_3"/>
    <property type="match status" value="1"/>
</dbReference>
<dbReference type="InterPro" id="IPR046335">
    <property type="entry name" value="LacI/GalR-like_sensor"/>
</dbReference>
<dbReference type="InterPro" id="IPR001387">
    <property type="entry name" value="Cro/C1-type_HTH"/>
</dbReference>
<feature type="domain" description="HTH cro/C1-type" evidence="5">
    <location>
        <begin position="6"/>
        <end position="58"/>
    </location>
</feature>
<dbReference type="SMART" id="SM00354">
    <property type="entry name" value="HTH_LACI"/>
    <property type="match status" value="1"/>
</dbReference>
<reference evidence="6 7" key="1">
    <citation type="journal article" date="2013" name="ISME J.">
        <title>Comparative genomics of pathogenic lineages of Vibrio nigripulchritudo identifies virulence-associated traits.</title>
        <authorList>
            <person name="Goudenege D."/>
            <person name="Labreuche Y."/>
            <person name="Krin E."/>
            <person name="Ansquer D."/>
            <person name="Mangenot S."/>
            <person name="Calteau A."/>
            <person name="Medigue C."/>
            <person name="Mazel D."/>
            <person name="Polz M.F."/>
            <person name="Le Roux F."/>
        </authorList>
    </citation>
    <scope>NUCLEOTIDE SEQUENCE [LARGE SCALE GENOMIC DNA]</scope>
    <source>
        <strain evidence="7">SnF1</strain>
    </source>
</reference>
<organism evidence="6 7">
    <name type="scientific">Vibrio nigripulchritudo</name>
    <dbReference type="NCBI Taxonomy" id="28173"/>
    <lineage>
        <taxon>Bacteria</taxon>
        <taxon>Pseudomonadati</taxon>
        <taxon>Pseudomonadota</taxon>
        <taxon>Gammaproteobacteria</taxon>
        <taxon>Vibrionales</taxon>
        <taxon>Vibrionaceae</taxon>
        <taxon>Vibrio</taxon>
    </lineage>
</organism>
<dbReference type="PRINTS" id="PR00036">
    <property type="entry name" value="HTHLACI"/>
</dbReference>
<dbReference type="KEGG" id="vni:VIBNI_B1738"/>
<evidence type="ECO:0000256" key="2">
    <source>
        <dbReference type="ARBA" id="ARBA00023125"/>
    </source>
</evidence>
<dbReference type="InterPro" id="IPR028082">
    <property type="entry name" value="Peripla_BP_I"/>
</dbReference>
<dbReference type="PROSITE" id="PS00356">
    <property type="entry name" value="HTH_LACI_1"/>
    <property type="match status" value="1"/>
</dbReference>
<dbReference type="OrthoDB" id="5681588at2"/>
<dbReference type="InterPro" id="IPR010982">
    <property type="entry name" value="Lambda_DNA-bd_dom_sf"/>
</dbReference>
<evidence type="ECO:0000259" key="4">
    <source>
        <dbReference type="PROSITE" id="PS50932"/>
    </source>
</evidence>
<evidence type="ECO:0000313" key="7">
    <source>
        <dbReference type="Proteomes" id="UP000016895"/>
    </source>
</evidence>
<keyword evidence="3" id="KW-0804">Transcription</keyword>
<keyword evidence="7" id="KW-1185">Reference proteome</keyword>
<dbReference type="EMBL" id="FO203527">
    <property type="protein sequence ID" value="CCO61467.1"/>
    <property type="molecule type" value="Genomic_DNA"/>
</dbReference>
<dbReference type="PANTHER" id="PTHR30146:SF109">
    <property type="entry name" value="HTH-TYPE TRANSCRIPTIONAL REGULATOR GALS"/>
    <property type="match status" value="1"/>
</dbReference>
<accession>U4K7Z9</accession>
<dbReference type="PANTHER" id="PTHR30146">
    <property type="entry name" value="LACI-RELATED TRANSCRIPTIONAL REPRESSOR"/>
    <property type="match status" value="1"/>
</dbReference>
<dbReference type="GO" id="GO:0003700">
    <property type="term" value="F:DNA-binding transcription factor activity"/>
    <property type="evidence" value="ECO:0007669"/>
    <property type="project" value="TreeGrafter"/>
</dbReference>
<dbReference type="PROSITE" id="PS50932">
    <property type="entry name" value="HTH_LACI_2"/>
    <property type="match status" value="1"/>
</dbReference>
<dbReference type="PROSITE" id="PS50943">
    <property type="entry name" value="HTH_CROC1"/>
    <property type="match status" value="1"/>
</dbReference>
<evidence type="ECO:0000256" key="1">
    <source>
        <dbReference type="ARBA" id="ARBA00023015"/>
    </source>
</evidence>
<proteinExistence type="predicted"/>
<dbReference type="SUPFAM" id="SSF47413">
    <property type="entry name" value="lambda repressor-like DNA-binding domains"/>
    <property type="match status" value="1"/>
</dbReference>
<feature type="domain" description="HTH lacI-type" evidence="4">
    <location>
        <begin position="14"/>
        <end position="60"/>
    </location>
</feature>
<sequence>MTESNRKTRKKKDATVYDVAKCAGVSVSTVSRFLNRSSYVSESKSLRIEEALKSTGYKPNFQINLGENRRSMTIGVLVQNPESPHTNRMLINMESLLMDHGYSLVIASGHWKNQAELHALEYLARSQVDGVIIFTGSLTEKQILEFSEALPTVAVGYHVNGNKVRSLCINNELGGYMATLHLLQQGHVAIAHIKGHASQPDARARFSGYQKALKEAGIKPIKAMIKQGDFTSEVGYEKTIELLDSNVHFTALFAANDETAYGAMKALHDRNYRIPEDISIVGFDDLPTSRFFTPALTTLRQPIEELGAVSADALLKLLSGDEFDPRVPPIELIVRQSTKSPFR</sequence>
<dbReference type="PATRIC" id="fig|1260221.3.peg.5320"/>
<dbReference type="Pfam" id="PF00356">
    <property type="entry name" value="LacI"/>
    <property type="match status" value="1"/>
</dbReference>
<gene>
    <name evidence="6" type="ORF">VIBNI_B1738</name>
</gene>
<dbReference type="eggNOG" id="COG1609">
    <property type="taxonomic scope" value="Bacteria"/>
</dbReference>
<dbReference type="AlphaFoldDB" id="U4K7Z9"/>
<dbReference type="Gene3D" id="1.10.260.40">
    <property type="entry name" value="lambda repressor-like DNA-binding domains"/>
    <property type="match status" value="1"/>
</dbReference>
<dbReference type="SUPFAM" id="SSF53822">
    <property type="entry name" value="Periplasmic binding protein-like I"/>
    <property type="match status" value="1"/>
</dbReference>
<dbReference type="CDD" id="cd01392">
    <property type="entry name" value="HTH_LacI"/>
    <property type="match status" value="1"/>
</dbReference>
<dbReference type="RefSeq" id="WP_022561886.1">
    <property type="nucleotide sequence ID" value="NC_022543.1"/>
</dbReference>
<evidence type="ECO:0000313" key="6">
    <source>
        <dbReference type="EMBL" id="CCO61467.1"/>
    </source>
</evidence>
<dbReference type="STRING" id="28173.VIBNI_B1738"/>
<name>U4K7Z9_9VIBR</name>
<dbReference type="GO" id="GO:0000976">
    <property type="term" value="F:transcription cis-regulatory region binding"/>
    <property type="evidence" value="ECO:0007669"/>
    <property type="project" value="TreeGrafter"/>
</dbReference>
<keyword evidence="2" id="KW-0238">DNA-binding</keyword>
<keyword evidence="1" id="KW-0805">Transcription regulation</keyword>